<proteinExistence type="predicted"/>
<dbReference type="EMBL" id="GBXM01086578">
    <property type="protein sequence ID" value="JAH21999.1"/>
    <property type="molecule type" value="Transcribed_RNA"/>
</dbReference>
<accession>A0A0E9QYS3</accession>
<reference evidence="1" key="1">
    <citation type="submission" date="2014-11" db="EMBL/GenBank/DDBJ databases">
        <authorList>
            <person name="Amaro Gonzalez C."/>
        </authorList>
    </citation>
    <scope>NUCLEOTIDE SEQUENCE</scope>
</reference>
<protein>
    <submittedName>
        <fullName evidence="1">Uncharacterized protein</fullName>
    </submittedName>
</protein>
<reference evidence="1" key="2">
    <citation type="journal article" date="2015" name="Fish Shellfish Immunol.">
        <title>Early steps in the European eel (Anguilla anguilla)-Vibrio vulnificus interaction in the gills: Role of the RtxA13 toxin.</title>
        <authorList>
            <person name="Callol A."/>
            <person name="Pajuelo D."/>
            <person name="Ebbesson L."/>
            <person name="Teles M."/>
            <person name="MacKenzie S."/>
            <person name="Amaro C."/>
        </authorList>
    </citation>
    <scope>NUCLEOTIDE SEQUENCE</scope>
</reference>
<name>A0A0E9QYS3_ANGAN</name>
<sequence>MNSETFLFVRRLCHLHTYVRDLRLVGVMNS</sequence>
<evidence type="ECO:0000313" key="1">
    <source>
        <dbReference type="EMBL" id="JAH21999.1"/>
    </source>
</evidence>
<organism evidence="1">
    <name type="scientific">Anguilla anguilla</name>
    <name type="common">European freshwater eel</name>
    <name type="synonym">Muraena anguilla</name>
    <dbReference type="NCBI Taxonomy" id="7936"/>
    <lineage>
        <taxon>Eukaryota</taxon>
        <taxon>Metazoa</taxon>
        <taxon>Chordata</taxon>
        <taxon>Craniata</taxon>
        <taxon>Vertebrata</taxon>
        <taxon>Euteleostomi</taxon>
        <taxon>Actinopterygii</taxon>
        <taxon>Neopterygii</taxon>
        <taxon>Teleostei</taxon>
        <taxon>Anguilliformes</taxon>
        <taxon>Anguillidae</taxon>
        <taxon>Anguilla</taxon>
    </lineage>
</organism>
<dbReference type="AlphaFoldDB" id="A0A0E9QYS3"/>